<dbReference type="Proteomes" id="UP000078546">
    <property type="component" value="Unassembled WGS sequence"/>
</dbReference>
<accession>A0A1A8X5G7</accession>
<evidence type="ECO:0000313" key="2">
    <source>
        <dbReference type="Proteomes" id="UP000078546"/>
    </source>
</evidence>
<name>A0A1A8X5G7_PLAOA</name>
<gene>
    <name evidence="1" type="ORF">POVCU1_060410</name>
</gene>
<reference evidence="2" key="1">
    <citation type="submission" date="2016-05" db="EMBL/GenBank/DDBJ databases">
        <authorList>
            <person name="Naeem Raeece"/>
        </authorList>
    </citation>
    <scope>NUCLEOTIDE SEQUENCE [LARGE SCALE GENOMIC DNA]</scope>
</reference>
<dbReference type="AlphaFoldDB" id="A0A1A8X5G7"/>
<dbReference type="EMBL" id="FLQV01001952">
    <property type="protein sequence ID" value="SBT00502.1"/>
    <property type="molecule type" value="Genomic_DNA"/>
</dbReference>
<evidence type="ECO:0000313" key="1">
    <source>
        <dbReference type="EMBL" id="SBT00502.1"/>
    </source>
</evidence>
<protein>
    <submittedName>
        <fullName evidence="1">PIR Superfamily Protein</fullName>
    </submittedName>
</protein>
<proteinExistence type="predicted"/>
<organism evidence="1 2">
    <name type="scientific">Plasmodium ovale curtisi</name>
    <dbReference type="NCBI Taxonomy" id="864141"/>
    <lineage>
        <taxon>Eukaryota</taxon>
        <taxon>Sar</taxon>
        <taxon>Alveolata</taxon>
        <taxon>Apicomplexa</taxon>
        <taxon>Aconoidasida</taxon>
        <taxon>Haemosporida</taxon>
        <taxon>Plasmodiidae</taxon>
        <taxon>Plasmodium</taxon>
        <taxon>Plasmodium (Plasmodium)</taxon>
    </lineage>
</organism>
<sequence length="250" mass="29967">MYNITLEDKNLKTLAEEETHLLKLYDYINYLYGNYVSNSYASNKLIGRADKVVLQKRKKSFEFFEHYDVIKDTLSIETATKNNKYCNYKRDSFLLYKDMEDESNSKREEVLEQLTTHRIYKELRNKVDTDNYCDEGNDVNILLDVGYNINNQFSKNRCLYNYNRDTSFKEMKETKINFAGNEKENYCKYITNIYEIYKFKALLISENTKKKDKPLEVIKKITTVIWENRNNELLDDPFFISFTLIFEFLG</sequence>